<dbReference type="AlphaFoldDB" id="A0A7R9HZJ8"/>
<evidence type="ECO:0000313" key="6">
    <source>
        <dbReference type="EMBL" id="CAD7441941.1"/>
    </source>
</evidence>
<evidence type="ECO:0000256" key="1">
    <source>
        <dbReference type="ARBA" id="ARBA00001933"/>
    </source>
</evidence>
<dbReference type="Gene3D" id="3.90.1150.170">
    <property type="match status" value="1"/>
</dbReference>
<dbReference type="InterPro" id="IPR002129">
    <property type="entry name" value="PyrdxlP-dep_de-COase"/>
</dbReference>
<dbReference type="InterPro" id="IPR015424">
    <property type="entry name" value="PyrdxlP-dep_Trfase"/>
</dbReference>
<dbReference type="PANTHER" id="PTHR45677:SF8">
    <property type="entry name" value="CYSTEINE SULFINIC ACID DECARBOXYLASE"/>
    <property type="match status" value="1"/>
</dbReference>
<dbReference type="SUPFAM" id="SSF53383">
    <property type="entry name" value="PLP-dependent transferases"/>
    <property type="match status" value="1"/>
</dbReference>
<comment type="cofactor">
    <cofactor evidence="1">
        <name>pyridoxal 5'-phosphate</name>
        <dbReference type="ChEBI" id="CHEBI:597326"/>
    </cofactor>
</comment>
<dbReference type="GO" id="GO:0005737">
    <property type="term" value="C:cytoplasm"/>
    <property type="evidence" value="ECO:0007669"/>
    <property type="project" value="TreeGrafter"/>
</dbReference>
<keyword evidence="3" id="KW-0210">Decarboxylase</keyword>
<organism evidence="6">
    <name type="scientific">Timema bartmani</name>
    <dbReference type="NCBI Taxonomy" id="61472"/>
    <lineage>
        <taxon>Eukaryota</taxon>
        <taxon>Metazoa</taxon>
        <taxon>Ecdysozoa</taxon>
        <taxon>Arthropoda</taxon>
        <taxon>Hexapoda</taxon>
        <taxon>Insecta</taxon>
        <taxon>Pterygota</taxon>
        <taxon>Neoptera</taxon>
        <taxon>Polyneoptera</taxon>
        <taxon>Phasmatodea</taxon>
        <taxon>Timematodea</taxon>
        <taxon>Timematoidea</taxon>
        <taxon>Timematidae</taxon>
        <taxon>Timema</taxon>
    </lineage>
</organism>
<dbReference type="EMBL" id="OD565505">
    <property type="protein sequence ID" value="CAD7441941.1"/>
    <property type="molecule type" value="Genomic_DNA"/>
</dbReference>
<dbReference type="PANTHER" id="PTHR45677">
    <property type="entry name" value="GLUTAMATE DECARBOXYLASE-RELATED"/>
    <property type="match status" value="1"/>
</dbReference>
<dbReference type="GO" id="GO:0030170">
    <property type="term" value="F:pyridoxal phosphate binding"/>
    <property type="evidence" value="ECO:0007669"/>
    <property type="project" value="InterPro"/>
</dbReference>
<dbReference type="GO" id="GO:0019752">
    <property type="term" value="P:carboxylic acid metabolic process"/>
    <property type="evidence" value="ECO:0007669"/>
    <property type="project" value="InterPro"/>
</dbReference>
<evidence type="ECO:0000256" key="5">
    <source>
        <dbReference type="SAM" id="MobiDB-lite"/>
    </source>
</evidence>
<dbReference type="GO" id="GO:0016831">
    <property type="term" value="F:carboxy-lyase activity"/>
    <property type="evidence" value="ECO:0007669"/>
    <property type="project" value="UniProtKB-KW"/>
</dbReference>
<reference evidence="6" key="1">
    <citation type="submission" date="2020-11" db="EMBL/GenBank/DDBJ databases">
        <authorList>
            <person name="Tran Van P."/>
        </authorList>
    </citation>
    <scope>NUCLEOTIDE SEQUENCE</scope>
</reference>
<accession>A0A7R9HZJ8</accession>
<proteinExistence type="inferred from homology"/>
<gene>
    <name evidence="6" type="ORF">TBIB3V08_LOCUS4386</name>
</gene>
<sequence length="136" mass="15110">MTEGKLEVFLSRLTQLLKEGGAFDPDRDIPVVQFQPPDKLKEVLPLELGPTPSSDEALLSLCQDVIKYSVKTSHHHFHNQLYSGTDPYGLAGAWLTEALNTNHLNQTDLPEESTVSQSNPADHTFSKNTYMSDSPE</sequence>
<feature type="region of interest" description="Disordered" evidence="5">
    <location>
        <begin position="108"/>
        <end position="136"/>
    </location>
</feature>
<protein>
    <submittedName>
        <fullName evidence="6">Uncharacterized protein</fullName>
    </submittedName>
</protein>
<keyword evidence="4" id="KW-0663">Pyridoxal phosphate</keyword>
<comment type="similarity">
    <text evidence="2">Belongs to the group II decarboxylase family.</text>
</comment>
<evidence type="ECO:0000256" key="3">
    <source>
        <dbReference type="ARBA" id="ARBA00022793"/>
    </source>
</evidence>
<name>A0A7R9HZJ8_9NEOP</name>
<evidence type="ECO:0000256" key="4">
    <source>
        <dbReference type="ARBA" id="ARBA00022898"/>
    </source>
</evidence>
<evidence type="ECO:0000256" key="2">
    <source>
        <dbReference type="ARBA" id="ARBA00009533"/>
    </source>
</evidence>
<dbReference type="Pfam" id="PF00282">
    <property type="entry name" value="Pyridoxal_deC"/>
    <property type="match status" value="1"/>
</dbReference>
<keyword evidence="3" id="KW-0456">Lyase</keyword>